<keyword evidence="4" id="KW-0689">Ribosomal protein</keyword>
<dbReference type="EMBL" id="JAERUA010000017">
    <property type="protein sequence ID" value="KAI1888630.1"/>
    <property type="molecule type" value="Genomic_DNA"/>
</dbReference>
<evidence type="ECO:0000256" key="1">
    <source>
        <dbReference type="ARBA" id="ARBA00004173"/>
    </source>
</evidence>
<evidence type="ECO:0000256" key="9">
    <source>
        <dbReference type="SAM" id="MobiDB-lite"/>
    </source>
</evidence>
<dbReference type="Proteomes" id="UP000829720">
    <property type="component" value="Unassembled WGS sequence"/>
</dbReference>
<dbReference type="GO" id="GO:0032543">
    <property type="term" value="P:mitochondrial translation"/>
    <property type="evidence" value="ECO:0007669"/>
    <property type="project" value="InterPro"/>
</dbReference>
<evidence type="ECO:0000313" key="11">
    <source>
        <dbReference type="Proteomes" id="UP000829720"/>
    </source>
</evidence>
<reference evidence="10" key="1">
    <citation type="submission" date="2021-01" db="EMBL/GenBank/DDBJ databases">
        <authorList>
            <person name="Zahm M."/>
            <person name="Roques C."/>
            <person name="Cabau C."/>
            <person name="Klopp C."/>
            <person name="Donnadieu C."/>
            <person name="Jouanno E."/>
            <person name="Lampietro C."/>
            <person name="Louis A."/>
            <person name="Herpin A."/>
            <person name="Echchiki A."/>
            <person name="Berthelot C."/>
            <person name="Parey E."/>
            <person name="Roest-Crollius H."/>
            <person name="Braasch I."/>
            <person name="Postlethwait J."/>
            <person name="Bobe J."/>
            <person name="Montfort J."/>
            <person name="Bouchez O."/>
            <person name="Begum T."/>
            <person name="Mejri S."/>
            <person name="Adams A."/>
            <person name="Chen W.-J."/>
            <person name="Guiguen Y."/>
        </authorList>
    </citation>
    <scope>NUCLEOTIDE SEQUENCE</scope>
    <source>
        <tissue evidence="10">Blood</tissue>
    </source>
</reference>
<evidence type="ECO:0000256" key="7">
    <source>
        <dbReference type="ARBA" id="ARBA00035181"/>
    </source>
</evidence>
<protein>
    <recommendedName>
        <fullName evidence="7">Large ribosomal subunit protein mL52</fullName>
    </recommendedName>
    <alternativeName>
        <fullName evidence="8">39S ribosomal protein L52, mitochondrial</fullName>
    </alternativeName>
</protein>
<dbReference type="PANTHER" id="PTHR34090">
    <property type="entry name" value="39S RIBOSOMAL PROTEIN L52, MITOCHONDRIAL"/>
    <property type="match status" value="1"/>
</dbReference>
<keyword evidence="5" id="KW-0496">Mitochondrion</keyword>
<evidence type="ECO:0000256" key="3">
    <source>
        <dbReference type="ARBA" id="ARBA00022946"/>
    </source>
</evidence>
<accession>A0A8T3CY11</accession>
<keyword evidence="11" id="KW-1185">Reference proteome</keyword>
<evidence type="ECO:0000256" key="4">
    <source>
        <dbReference type="ARBA" id="ARBA00022980"/>
    </source>
</evidence>
<evidence type="ECO:0000313" key="10">
    <source>
        <dbReference type="EMBL" id="KAI1888630.1"/>
    </source>
</evidence>
<dbReference type="Pfam" id="PF18699">
    <property type="entry name" value="MRPL52"/>
    <property type="match status" value="1"/>
</dbReference>
<keyword evidence="6" id="KW-0687">Ribonucleoprotein</keyword>
<dbReference type="GO" id="GO:0003735">
    <property type="term" value="F:structural constituent of ribosome"/>
    <property type="evidence" value="ECO:0007669"/>
    <property type="project" value="InterPro"/>
</dbReference>
<evidence type="ECO:0000256" key="5">
    <source>
        <dbReference type="ARBA" id="ARBA00023128"/>
    </source>
</evidence>
<dbReference type="PANTHER" id="PTHR34090:SF1">
    <property type="entry name" value="LARGE RIBOSOMAL SUBUNIT PROTEIN ML52"/>
    <property type="match status" value="1"/>
</dbReference>
<dbReference type="AlphaFoldDB" id="A0A8T3CY11"/>
<dbReference type="GO" id="GO:0005762">
    <property type="term" value="C:mitochondrial large ribosomal subunit"/>
    <property type="evidence" value="ECO:0007669"/>
    <property type="project" value="InterPro"/>
</dbReference>
<name>A0A8T3CY11_9TELE</name>
<comment type="caution">
    <text evidence="10">The sequence shown here is derived from an EMBL/GenBank/DDBJ whole genome shotgun (WGS) entry which is preliminary data.</text>
</comment>
<evidence type="ECO:0000256" key="2">
    <source>
        <dbReference type="ARBA" id="ARBA00007232"/>
    </source>
</evidence>
<comment type="subcellular location">
    <subcellularLocation>
        <location evidence="1">Mitochondrion</location>
    </subcellularLocation>
</comment>
<organism evidence="10 11">
    <name type="scientific">Albula goreensis</name>
    <dbReference type="NCBI Taxonomy" id="1534307"/>
    <lineage>
        <taxon>Eukaryota</taxon>
        <taxon>Metazoa</taxon>
        <taxon>Chordata</taxon>
        <taxon>Craniata</taxon>
        <taxon>Vertebrata</taxon>
        <taxon>Euteleostomi</taxon>
        <taxon>Actinopterygii</taxon>
        <taxon>Neopterygii</taxon>
        <taxon>Teleostei</taxon>
        <taxon>Albuliformes</taxon>
        <taxon>Albulidae</taxon>
        <taxon>Albula</taxon>
    </lineage>
</organism>
<dbReference type="OrthoDB" id="10249237at2759"/>
<feature type="compositionally biased region" description="Basic and acidic residues" evidence="9">
    <location>
        <begin position="118"/>
        <end position="136"/>
    </location>
</feature>
<feature type="compositionally biased region" description="Basic and acidic residues" evidence="9">
    <location>
        <begin position="92"/>
        <end position="102"/>
    </location>
</feature>
<dbReference type="InterPro" id="IPR034596">
    <property type="entry name" value="Ribosomal_mL52"/>
</dbReference>
<feature type="region of interest" description="Disordered" evidence="9">
    <location>
        <begin position="118"/>
        <end position="137"/>
    </location>
</feature>
<keyword evidence="3" id="KW-0809">Transit peptide</keyword>
<evidence type="ECO:0000256" key="8">
    <source>
        <dbReference type="ARBA" id="ARBA00035425"/>
    </source>
</evidence>
<sequence>MAALQLFVLFVFAAIPYLRIPTSKMAVPMRQLCCAAVRQCWSRSLYLSAAAQAGSQWRVQHGLARSGSEYGPLTDLPDWSFADGRPAPPLKGQERRKGEREKFARRVVSLSSEVDRGMERWRERKEDEKAREEKKMSLQLKPKGRHLLTAKTK</sequence>
<proteinExistence type="inferred from homology"/>
<gene>
    <name evidence="10" type="ORF">AGOR_G00187130</name>
</gene>
<feature type="region of interest" description="Disordered" evidence="9">
    <location>
        <begin position="77"/>
        <end position="102"/>
    </location>
</feature>
<comment type="similarity">
    <text evidence="2">Belongs to the mitochondrion-specific ribosomal protein mL52 family.</text>
</comment>
<evidence type="ECO:0000256" key="6">
    <source>
        <dbReference type="ARBA" id="ARBA00023274"/>
    </source>
</evidence>